<name>A0A7S7SLI8_PALFE</name>
<protein>
    <submittedName>
        <fullName evidence="3">Class I SAM-dependent methyltransferase</fullName>
    </submittedName>
</protein>
<evidence type="ECO:0000313" key="3">
    <source>
        <dbReference type="EMBL" id="QOY88491.1"/>
    </source>
</evidence>
<dbReference type="GO" id="GO:0032259">
    <property type="term" value="P:methylation"/>
    <property type="evidence" value="ECO:0007669"/>
    <property type="project" value="UniProtKB-KW"/>
</dbReference>
<dbReference type="RefSeq" id="WP_194450153.1">
    <property type="nucleotide sequence ID" value="NZ_CP063849.1"/>
</dbReference>
<dbReference type="PANTHER" id="PTHR43861">
    <property type="entry name" value="TRANS-ACONITATE 2-METHYLTRANSFERASE-RELATED"/>
    <property type="match status" value="1"/>
</dbReference>
<evidence type="ECO:0000313" key="4">
    <source>
        <dbReference type="Proteomes" id="UP000593892"/>
    </source>
</evidence>
<evidence type="ECO:0000259" key="2">
    <source>
        <dbReference type="Pfam" id="PF13649"/>
    </source>
</evidence>
<dbReference type="InterPro" id="IPR029063">
    <property type="entry name" value="SAM-dependent_MTases_sf"/>
</dbReference>
<proteinExistence type="predicted"/>
<sequence>MAIALMLFALLSGDTAWRQFSDWFSKEGTPGAPADVLQAYSKQLESQGVAADDVRARVKDVQDYLVAHPREGLTLHFNRIFTWKAAPFTREPSAFLRRISATRKPGRALDIAMGQGRNSIWLAKAGWTVSGYDISDEALRQANALASEVGVKLDTKLASHDEYELGVAQWDLIVMSYAFTNLHDAAYMKRVQDSLKPGGMLLIEGFGGGPPREPNQVLNAFLTYRVLYFEELPDIADWGQMKAPLMRMALEKP</sequence>
<accession>A0A7S7SLI8</accession>
<dbReference type="CDD" id="cd02440">
    <property type="entry name" value="AdoMet_MTases"/>
    <property type="match status" value="1"/>
</dbReference>
<keyword evidence="3" id="KW-0489">Methyltransferase</keyword>
<dbReference type="InterPro" id="IPR041698">
    <property type="entry name" value="Methyltransf_25"/>
</dbReference>
<dbReference type="Proteomes" id="UP000593892">
    <property type="component" value="Chromosome"/>
</dbReference>
<keyword evidence="4" id="KW-1185">Reference proteome</keyword>
<dbReference type="KEGG" id="pfer:IRI77_00565"/>
<dbReference type="Gene3D" id="3.40.50.150">
    <property type="entry name" value="Vaccinia Virus protein VP39"/>
    <property type="match status" value="1"/>
</dbReference>
<dbReference type="SUPFAM" id="SSF53335">
    <property type="entry name" value="S-adenosyl-L-methionine-dependent methyltransferases"/>
    <property type="match status" value="1"/>
</dbReference>
<gene>
    <name evidence="3" type="ORF">IRI77_00565</name>
</gene>
<feature type="domain" description="Methyltransferase" evidence="2">
    <location>
        <begin position="109"/>
        <end position="199"/>
    </location>
</feature>
<reference evidence="3 4" key="1">
    <citation type="submission" date="2020-10" db="EMBL/GenBank/DDBJ databases">
        <title>Complete genome sequence of Paludibaculum fermentans P105T, a facultatively anaerobic acidobacterium capable of dissimilatory Fe(III) reduction.</title>
        <authorList>
            <person name="Dedysh S.N."/>
            <person name="Beletsky A.V."/>
            <person name="Kulichevskaya I.S."/>
            <person name="Mardanov A.V."/>
            <person name="Ravin N.V."/>
        </authorList>
    </citation>
    <scope>NUCLEOTIDE SEQUENCE [LARGE SCALE GENOMIC DNA]</scope>
    <source>
        <strain evidence="3 4">P105</strain>
    </source>
</reference>
<evidence type="ECO:0000256" key="1">
    <source>
        <dbReference type="ARBA" id="ARBA00022679"/>
    </source>
</evidence>
<dbReference type="PANTHER" id="PTHR43861:SF3">
    <property type="entry name" value="PUTATIVE (AFU_ORTHOLOGUE AFUA_2G14390)-RELATED"/>
    <property type="match status" value="1"/>
</dbReference>
<dbReference type="EMBL" id="CP063849">
    <property type="protein sequence ID" value="QOY88491.1"/>
    <property type="molecule type" value="Genomic_DNA"/>
</dbReference>
<dbReference type="Pfam" id="PF13649">
    <property type="entry name" value="Methyltransf_25"/>
    <property type="match status" value="1"/>
</dbReference>
<dbReference type="GO" id="GO:0008168">
    <property type="term" value="F:methyltransferase activity"/>
    <property type="evidence" value="ECO:0007669"/>
    <property type="project" value="UniProtKB-KW"/>
</dbReference>
<keyword evidence="1 3" id="KW-0808">Transferase</keyword>
<dbReference type="AlphaFoldDB" id="A0A7S7SLI8"/>
<organism evidence="3 4">
    <name type="scientific">Paludibaculum fermentans</name>
    <dbReference type="NCBI Taxonomy" id="1473598"/>
    <lineage>
        <taxon>Bacteria</taxon>
        <taxon>Pseudomonadati</taxon>
        <taxon>Acidobacteriota</taxon>
        <taxon>Terriglobia</taxon>
        <taxon>Bryobacterales</taxon>
        <taxon>Bryobacteraceae</taxon>
        <taxon>Paludibaculum</taxon>
    </lineage>
</organism>